<organism evidence="1">
    <name type="scientific">Salvia splendens</name>
    <name type="common">Scarlet sage</name>
    <dbReference type="NCBI Taxonomy" id="180675"/>
    <lineage>
        <taxon>Eukaryota</taxon>
        <taxon>Viridiplantae</taxon>
        <taxon>Streptophyta</taxon>
        <taxon>Embryophyta</taxon>
        <taxon>Tracheophyta</taxon>
        <taxon>Spermatophyta</taxon>
        <taxon>Magnoliopsida</taxon>
        <taxon>eudicotyledons</taxon>
        <taxon>Gunneridae</taxon>
        <taxon>Pentapetalae</taxon>
        <taxon>asterids</taxon>
        <taxon>lamiids</taxon>
        <taxon>Lamiales</taxon>
        <taxon>Lamiaceae</taxon>
        <taxon>Nepetoideae</taxon>
        <taxon>Mentheae</taxon>
        <taxon>Salviinae</taxon>
        <taxon>Salvia</taxon>
        <taxon>Salvia subgen. Calosphace</taxon>
        <taxon>core Calosphace</taxon>
    </lineage>
</organism>
<sequence length="243" mass="26986">MDETISQGIIPKIGMEFETEVKAYDVYMKYAKATVDVAQSCGLRPKKIIDVMAKEVGGIQHLGFTHIDLKNSLRTKRTLEIKQGGIHVTIDLLTDSPSDFVGAADVEAISVAAVGVSLRSVSYSSHLCCIVTVNFVGLLWTSRLRFGFMRLGSLLEQVVDMTLEVMVELGQVVDMTLALVLVMVEQEGEFTEAKQLEWPFAFLDIAPLAVFESVICVQAFLCVLWKFWLDVLKPLVQETWGCC</sequence>
<reference evidence="1" key="1">
    <citation type="submission" date="2018-01" db="EMBL/GenBank/DDBJ databases">
        <authorList>
            <person name="Mao J.F."/>
        </authorList>
    </citation>
    <scope>NUCLEOTIDE SEQUENCE</scope>
    <source>
        <strain evidence="1">Huo1</strain>
        <tissue evidence="1">Leaf</tissue>
    </source>
</reference>
<name>A0A8X8YL29_SALSN</name>
<reference evidence="1" key="2">
    <citation type="submission" date="2020-08" db="EMBL/GenBank/DDBJ databases">
        <title>Plant Genome Project.</title>
        <authorList>
            <person name="Zhang R.-G."/>
        </authorList>
    </citation>
    <scope>NUCLEOTIDE SEQUENCE</scope>
    <source>
        <strain evidence="1">Huo1</strain>
        <tissue evidence="1">Leaf</tissue>
    </source>
</reference>
<evidence type="ECO:0000313" key="2">
    <source>
        <dbReference type="Proteomes" id="UP000298416"/>
    </source>
</evidence>
<dbReference type="EMBL" id="PNBA02000002">
    <property type="protein sequence ID" value="KAG6433479.1"/>
    <property type="molecule type" value="Genomic_DNA"/>
</dbReference>
<dbReference type="Proteomes" id="UP000298416">
    <property type="component" value="Unassembled WGS sequence"/>
</dbReference>
<dbReference type="AlphaFoldDB" id="A0A8X8YL29"/>
<proteinExistence type="predicted"/>
<keyword evidence="2" id="KW-1185">Reference proteome</keyword>
<accession>A0A8X8YL29</accession>
<evidence type="ECO:0000313" key="1">
    <source>
        <dbReference type="EMBL" id="KAG6433479.1"/>
    </source>
</evidence>
<gene>
    <name evidence="1" type="ORF">SASPL_105093</name>
</gene>
<protein>
    <submittedName>
        <fullName evidence="1">Uncharacterized protein</fullName>
    </submittedName>
</protein>
<comment type="caution">
    <text evidence="1">The sequence shown here is derived from an EMBL/GenBank/DDBJ whole genome shotgun (WGS) entry which is preliminary data.</text>
</comment>